<dbReference type="Gene3D" id="2.60.120.10">
    <property type="entry name" value="Jelly Rolls"/>
    <property type="match status" value="1"/>
</dbReference>
<dbReference type="Pfam" id="PF13545">
    <property type="entry name" value="HTH_Crp_2"/>
    <property type="match status" value="1"/>
</dbReference>
<dbReference type="Gene3D" id="1.10.10.10">
    <property type="entry name" value="Winged helix-like DNA-binding domain superfamily/Winged helix DNA-binding domain"/>
    <property type="match status" value="1"/>
</dbReference>
<evidence type="ECO:0000313" key="6">
    <source>
        <dbReference type="Proteomes" id="UP000487350"/>
    </source>
</evidence>
<organism evidence="5 6">
    <name type="scientific">Caenimonas koreensis DSM 17982</name>
    <dbReference type="NCBI Taxonomy" id="1121255"/>
    <lineage>
        <taxon>Bacteria</taxon>
        <taxon>Pseudomonadati</taxon>
        <taxon>Pseudomonadota</taxon>
        <taxon>Betaproteobacteria</taxon>
        <taxon>Burkholderiales</taxon>
        <taxon>Comamonadaceae</taxon>
        <taxon>Caenimonas</taxon>
    </lineage>
</organism>
<dbReference type="OrthoDB" id="7643467at2"/>
<evidence type="ECO:0000256" key="2">
    <source>
        <dbReference type="ARBA" id="ARBA00023125"/>
    </source>
</evidence>
<dbReference type="Pfam" id="PF00027">
    <property type="entry name" value="cNMP_binding"/>
    <property type="match status" value="1"/>
</dbReference>
<keyword evidence="1" id="KW-0805">Transcription regulation</keyword>
<dbReference type="InterPro" id="IPR036390">
    <property type="entry name" value="WH_DNA-bd_sf"/>
</dbReference>
<dbReference type="InterPro" id="IPR012318">
    <property type="entry name" value="HTH_CRP"/>
</dbReference>
<dbReference type="PANTHER" id="PTHR24567">
    <property type="entry name" value="CRP FAMILY TRANSCRIPTIONAL REGULATORY PROTEIN"/>
    <property type="match status" value="1"/>
</dbReference>
<dbReference type="GO" id="GO:0003700">
    <property type="term" value="F:DNA-binding transcription factor activity"/>
    <property type="evidence" value="ECO:0007669"/>
    <property type="project" value="TreeGrafter"/>
</dbReference>
<dbReference type="GO" id="GO:0003677">
    <property type="term" value="F:DNA binding"/>
    <property type="evidence" value="ECO:0007669"/>
    <property type="project" value="UniProtKB-KW"/>
</dbReference>
<dbReference type="PRINTS" id="PR00034">
    <property type="entry name" value="HTHCRP"/>
</dbReference>
<keyword evidence="6" id="KW-1185">Reference proteome</keyword>
<dbReference type="PROSITE" id="PS51063">
    <property type="entry name" value="HTH_CRP_2"/>
    <property type="match status" value="1"/>
</dbReference>
<dbReference type="InterPro" id="IPR000595">
    <property type="entry name" value="cNMP-bd_dom"/>
</dbReference>
<dbReference type="InterPro" id="IPR036388">
    <property type="entry name" value="WH-like_DNA-bd_sf"/>
</dbReference>
<dbReference type="InterPro" id="IPR050397">
    <property type="entry name" value="Env_Response_Regulators"/>
</dbReference>
<dbReference type="PANTHER" id="PTHR24567:SF75">
    <property type="entry name" value="FUMARATE AND NITRATE REDUCTION REGULATORY PROTEIN"/>
    <property type="match status" value="1"/>
</dbReference>
<dbReference type="FunFam" id="1.10.10.10:FF:000028">
    <property type="entry name" value="Fumarate/nitrate reduction transcriptional regulator Fnr"/>
    <property type="match status" value="1"/>
</dbReference>
<dbReference type="InterPro" id="IPR018490">
    <property type="entry name" value="cNMP-bd_dom_sf"/>
</dbReference>
<dbReference type="SMART" id="SM00100">
    <property type="entry name" value="cNMP"/>
    <property type="match status" value="1"/>
</dbReference>
<dbReference type="Proteomes" id="UP000487350">
    <property type="component" value="Unassembled WGS sequence"/>
</dbReference>
<keyword evidence="3" id="KW-0804">Transcription</keyword>
<evidence type="ECO:0000259" key="4">
    <source>
        <dbReference type="PROSITE" id="PS51063"/>
    </source>
</evidence>
<gene>
    <name evidence="5" type="ORF">GHT07_11650</name>
</gene>
<dbReference type="SUPFAM" id="SSF51206">
    <property type="entry name" value="cAMP-binding domain-like"/>
    <property type="match status" value="1"/>
</dbReference>
<evidence type="ECO:0000256" key="1">
    <source>
        <dbReference type="ARBA" id="ARBA00023015"/>
    </source>
</evidence>
<dbReference type="CDD" id="cd00038">
    <property type="entry name" value="CAP_ED"/>
    <property type="match status" value="1"/>
</dbReference>
<dbReference type="SMART" id="SM00419">
    <property type="entry name" value="HTH_CRP"/>
    <property type="match status" value="1"/>
</dbReference>
<dbReference type="EMBL" id="WJBU01000010">
    <property type="protein sequence ID" value="MRD47936.1"/>
    <property type="molecule type" value="Genomic_DNA"/>
</dbReference>
<feature type="domain" description="HTH crp-type" evidence="4">
    <location>
        <begin position="180"/>
        <end position="253"/>
    </location>
</feature>
<proteinExistence type="predicted"/>
<reference evidence="5 6" key="1">
    <citation type="submission" date="2019-11" db="EMBL/GenBank/DDBJ databases">
        <title>Caenimonas koreensis gen. nov., sp. nov., isolated from activated sludge.</title>
        <authorList>
            <person name="Seung H.R."/>
        </authorList>
    </citation>
    <scope>NUCLEOTIDE SEQUENCE [LARGE SCALE GENOMIC DNA]</scope>
    <source>
        <strain evidence="5 6">EMB320</strain>
    </source>
</reference>
<dbReference type="InterPro" id="IPR014710">
    <property type="entry name" value="RmlC-like_jellyroll"/>
</dbReference>
<dbReference type="GO" id="GO:0005829">
    <property type="term" value="C:cytosol"/>
    <property type="evidence" value="ECO:0007669"/>
    <property type="project" value="TreeGrafter"/>
</dbReference>
<evidence type="ECO:0000313" key="5">
    <source>
        <dbReference type="EMBL" id="MRD47936.1"/>
    </source>
</evidence>
<dbReference type="AlphaFoldDB" id="A0A844B8Z7"/>
<name>A0A844B8Z7_9BURK</name>
<comment type="caution">
    <text evidence="5">The sequence shown here is derived from an EMBL/GenBank/DDBJ whole genome shotgun (WGS) entry which is preliminary data.</text>
</comment>
<accession>A0A844B8Z7</accession>
<evidence type="ECO:0000256" key="3">
    <source>
        <dbReference type="ARBA" id="ARBA00023163"/>
    </source>
</evidence>
<dbReference type="SUPFAM" id="SSF46785">
    <property type="entry name" value="Winged helix' DNA-binding domain"/>
    <property type="match status" value="1"/>
</dbReference>
<dbReference type="CDD" id="cd00092">
    <property type="entry name" value="HTH_CRP"/>
    <property type="match status" value="1"/>
</dbReference>
<sequence length="264" mass="28997">MTSSAAVPASFTSTMRVIPVTSRNPNSTISPMRTNCSACHLRDLCLPCGMENADMATLDAMAFSRRRVLMGEALYSAGERFHNIYAVRSGTFKSSLVLADGREQVSGFHMAGELMGMDGLAQGTHASSATALEDTEVCAIPYTHLIELSAANPGMQHIVGRLMSREIVREHSLMLLLGSMNAEERLAAFLLNLSQRLKARGYSPSEFHLRMSRAEIGSFLGMKLETVSRTFSAFQQQGLLEVDKKRVRITDLEGLQRALDVRVH</sequence>
<protein>
    <submittedName>
        <fullName evidence="5">Helix-turn-helix domain-containing protein</fullName>
    </submittedName>
</protein>
<keyword evidence="2" id="KW-0238">DNA-binding</keyword>